<dbReference type="OrthoDB" id="141894at2"/>
<keyword evidence="3" id="KW-1185">Reference proteome</keyword>
<dbReference type="SUPFAM" id="SSF82171">
    <property type="entry name" value="DPP6 N-terminal domain-like"/>
    <property type="match status" value="1"/>
</dbReference>
<reference evidence="2 3" key="1">
    <citation type="submission" date="2015-07" db="EMBL/GenBank/DDBJ databases">
        <title>Whole genome sequence of Herpetosiphon geysericola DSM 7119.</title>
        <authorList>
            <person name="Hemp J."/>
            <person name="Ward L.M."/>
            <person name="Pace L.A."/>
            <person name="Fischer W.W."/>
        </authorList>
    </citation>
    <scope>NUCLEOTIDE SEQUENCE [LARGE SCALE GENOMIC DNA]</scope>
    <source>
        <strain evidence="2 3">DSM 7119</strain>
    </source>
</reference>
<gene>
    <name evidence="2" type="ORF">SE18_05635</name>
</gene>
<proteinExistence type="predicted"/>
<evidence type="ECO:0000256" key="1">
    <source>
        <dbReference type="SAM" id="Phobius"/>
    </source>
</evidence>
<keyword evidence="1" id="KW-0472">Membrane</keyword>
<feature type="transmembrane region" description="Helical" evidence="1">
    <location>
        <begin position="7"/>
        <end position="26"/>
    </location>
</feature>
<protein>
    <submittedName>
        <fullName evidence="2">Uncharacterized protein</fullName>
    </submittedName>
</protein>
<dbReference type="RefSeq" id="WP_054533450.1">
    <property type="nucleotide sequence ID" value="NZ_LGKP01000011.1"/>
</dbReference>
<evidence type="ECO:0000313" key="3">
    <source>
        <dbReference type="Proteomes" id="UP000050277"/>
    </source>
</evidence>
<dbReference type="STRING" id="70996.SE18_05635"/>
<dbReference type="Gene3D" id="2.120.10.30">
    <property type="entry name" value="TolB, C-terminal domain"/>
    <property type="match status" value="2"/>
</dbReference>
<dbReference type="PANTHER" id="PTHR36842:SF1">
    <property type="entry name" value="PROTEIN TOLB"/>
    <property type="match status" value="1"/>
</dbReference>
<keyword evidence="1" id="KW-0812">Transmembrane</keyword>
<evidence type="ECO:0000313" key="2">
    <source>
        <dbReference type="EMBL" id="KPL90566.1"/>
    </source>
</evidence>
<name>A0A0P6YL14_9CHLR</name>
<dbReference type="InterPro" id="IPR011042">
    <property type="entry name" value="6-blade_b-propeller_TolB-like"/>
</dbReference>
<accession>A0A0P6YL14</accession>
<dbReference type="EMBL" id="LGKP01000011">
    <property type="protein sequence ID" value="KPL90566.1"/>
    <property type="molecule type" value="Genomic_DNA"/>
</dbReference>
<sequence>MRRRIRWLLLIGGVVGLSVAVGIGWWQREAPAVKPNRTLVQDQTGNLQLITASKPALTLTNDASASIQYTQVTPAPDGQHVAYIQLSPKQSEIRIQAFDGSPARSIFSDFNLRPFYLAWSPDSQSLAFLAAGTTMELYVVPADGSQTAHKVRDGQPSYFAWKPDSSALLLHTGGGTPVGSTALHSLQSNDLTFFSEIAGDFQAPAWNADGSARVVVVADGNINQLMQIDQTGQRALSEPTSDGFMFVLSPDRSKVAYQTFGIQSRSGLMIQTIATGKSQTFETARPLAFFWSPDGHSVALLVADAKPRGPSGNAGIIQVSRQAQTGVQVHWEVLDVTSGSVKRLKSFAPSSQFLNVLPYFDQYAASLTFWSSDSQYLLNNSSNGVWQIHVETGAEQQLTSGAFGVAVP</sequence>
<comment type="caution">
    <text evidence="2">The sequence shown here is derived from an EMBL/GenBank/DDBJ whole genome shotgun (WGS) entry which is preliminary data.</text>
</comment>
<keyword evidence="1" id="KW-1133">Transmembrane helix</keyword>
<dbReference type="Proteomes" id="UP000050277">
    <property type="component" value="Unassembled WGS sequence"/>
</dbReference>
<dbReference type="AlphaFoldDB" id="A0A0P6YL14"/>
<dbReference type="PANTHER" id="PTHR36842">
    <property type="entry name" value="PROTEIN TOLB HOMOLOG"/>
    <property type="match status" value="1"/>
</dbReference>
<organism evidence="2 3">
    <name type="scientific">Herpetosiphon geysericola</name>
    <dbReference type="NCBI Taxonomy" id="70996"/>
    <lineage>
        <taxon>Bacteria</taxon>
        <taxon>Bacillati</taxon>
        <taxon>Chloroflexota</taxon>
        <taxon>Chloroflexia</taxon>
        <taxon>Herpetosiphonales</taxon>
        <taxon>Herpetosiphonaceae</taxon>
        <taxon>Herpetosiphon</taxon>
    </lineage>
</organism>